<name>A0A076FEQ4_9VIRU</name>
<dbReference type="GO" id="GO:0003677">
    <property type="term" value="F:DNA binding"/>
    <property type="evidence" value="ECO:0007669"/>
    <property type="project" value="InterPro"/>
</dbReference>
<dbReference type="GeneID" id="20098362"/>
<dbReference type="KEGG" id="vg:20098362"/>
<dbReference type="Pfam" id="PF00589">
    <property type="entry name" value="Phage_integrase"/>
    <property type="match status" value="1"/>
</dbReference>
<accession>A0A076FEQ4</accession>
<evidence type="ECO:0000256" key="2">
    <source>
        <dbReference type="ARBA" id="ARBA00023172"/>
    </source>
</evidence>
<protein>
    <submittedName>
        <fullName evidence="4">VLF-1</fullName>
    </submittedName>
</protein>
<evidence type="ECO:0000313" key="5">
    <source>
        <dbReference type="Proteomes" id="UP000203413"/>
    </source>
</evidence>
<dbReference type="SUPFAM" id="SSF56349">
    <property type="entry name" value="DNA breaking-rejoining enzymes"/>
    <property type="match status" value="1"/>
</dbReference>
<dbReference type="RefSeq" id="YP_009051894.1">
    <property type="nucleotide sequence ID" value="NC_024692.1"/>
</dbReference>
<dbReference type="InterPro" id="IPR002104">
    <property type="entry name" value="Integrase_catalytic"/>
</dbReference>
<evidence type="ECO:0000259" key="3">
    <source>
        <dbReference type="Pfam" id="PF00589"/>
    </source>
</evidence>
<proteinExistence type="inferred from homology"/>
<gene>
    <name evidence="4" type="primary">vlf-1</name>
    <name evidence="4" type="ORF">PmNV_056</name>
</gene>
<comment type="similarity">
    <text evidence="1">Belongs to the 'phage' integrase family.</text>
</comment>
<evidence type="ECO:0000313" key="4">
    <source>
        <dbReference type="EMBL" id="AII15844.1"/>
    </source>
</evidence>
<dbReference type="Proteomes" id="UP000203413">
    <property type="component" value="Segment"/>
</dbReference>
<dbReference type="Gene3D" id="1.10.443.10">
    <property type="entry name" value="Intergrase catalytic core"/>
    <property type="match status" value="1"/>
</dbReference>
<sequence length="289" mass="33909">MKDLDDSLFVYKNAISKGQQKTLNYIKNNITPDIDTISVEGLAKCIEQYKNSKGRMLAYGSIKCIFYTMMKYRRHDWDIKEMKKWKNSFWSKTNHFTLMVDHYSADMESSIKDMIEYFVSYFFGVATTISRSYYYTSLAVCITLATNLRISEIKQLTKKHIRQILNDEHLTIRIKKKKKSIQIMANKTLIREILSRLDNFSELEMLVPISKSSINYIIRQNVHNSNVIGQKIGIQSIRKVNTTIIIGNIDLETAQYFNRHTNRNITFDHYNTKTYIAPTINEVIKTVYN</sequence>
<feature type="domain" description="Tyr recombinase" evidence="3">
    <location>
        <begin position="131"/>
        <end position="274"/>
    </location>
</feature>
<dbReference type="InterPro" id="IPR011010">
    <property type="entry name" value="DNA_brk_join_enz"/>
</dbReference>
<dbReference type="InterPro" id="IPR013762">
    <property type="entry name" value="Integrase-like_cat_sf"/>
</dbReference>
<evidence type="ECO:0000256" key="1">
    <source>
        <dbReference type="ARBA" id="ARBA00008857"/>
    </source>
</evidence>
<reference evidence="4 5" key="1">
    <citation type="journal article" date="2014" name="BMC Genomics">
        <title>The genome and occlusion bodies of marine Penaeus monodon nudivirus (PmNV, also known as MBV and PemoNPV) suggest that it should be assigned to a new nudivirus genus that is distinct from the terrestrial nudiviruses.</title>
        <authorList>
            <person name="Yang Y.T."/>
            <person name="Lee D.Y."/>
            <person name="Wang Y."/>
            <person name="Hu J.M."/>
            <person name="Li W.H."/>
            <person name="Leu J.H."/>
            <person name="Chang G.D."/>
            <person name="Ke H.M."/>
            <person name="Kang S.T."/>
            <person name="Lin S.S."/>
            <person name="Kou G.H."/>
            <person name="Lo C.F."/>
        </authorList>
    </citation>
    <scope>NUCLEOTIDE SEQUENCE [LARGE SCALE GENOMIC DNA]</scope>
    <source>
        <strain evidence="4">Indonesia</strain>
    </source>
</reference>
<dbReference type="GO" id="GO:0015074">
    <property type="term" value="P:DNA integration"/>
    <property type="evidence" value="ECO:0007669"/>
    <property type="project" value="InterPro"/>
</dbReference>
<dbReference type="GO" id="GO:0006310">
    <property type="term" value="P:DNA recombination"/>
    <property type="evidence" value="ECO:0007669"/>
    <property type="project" value="UniProtKB-KW"/>
</dbReference>
<keyword evidence="2" id="KW-0233">DNA recombination</keyword>
<organism evidence="4 5">
    <name type="scientific">Penaeus monodon nudivirus</name>
    <dbReference type="NCBI Taxonomy" id="1529056"/>
    <lineage>
        <taxon>Viruses</taxon>
        <taxon>Viruses incertae sedis</taxon>
        <taxon>Naldaviricetes</taxon>
        <taxon>Lefavirales</taxon>
        <taxon>Nudiviridae</taxon>
        <taxon>Gammanudivirus</taxon>
        <taxon>Gammanudivirus pemonodonis</taxon>
    </lineage>
</organism>
<dbReference type="EMBL" id="KJ184318">
    <property type="protein sequence ID" value="AII15844.1"/>
    <property type="molecule type" value="Genomic_DNA"/>
</dbReference>
<keyword evidence="5" id="KW-1185">Reference proteome</keyword>